<evidence type="ECO:0000313" key="2">
    <source>
        <dbReference type="EMBL" id="KAL0175081.1"/>
    </source>
</evidence>
<comment type="caution">
    <text evidence="2">The sequence shown here is derived from an EMBL/GenBank/DDBJ whole genome shotgun (WGS) entry which is preliminary data.</text>
</comment>
<dbReference type="Proteomes" id="UP001529510">
    <property type="component" value="Unassembled WGS sequence"/>
</dbReference>
<evidence type="ECO:0000259" key="1">
    <source>
        <dbReference type="Pfam" id="PF18385"/>
    </source>
</evidence>
<name>A0ABD0PQX5_CIRMR</name>
<reference evidence="2 3" key="1">
    <citation type="submission" date="2024-05" db="EMBL/GenBank/DDBJ databases">
        <title>Genome sequencing and assembly of Indian major carp, Cirrhinus mrigala (Hamilton, 1822).</title>
        <authorList>
            <person name="Mohindra V."/>
            <person name="Chowdhury L.M."/>
            <person name="Lal K."/>
            <person name="Jena J.K."/>
        </authorList>
    </citation>
    <scope>NUCLEOTIDE SEQUENCE [LARGE SCALE GENOMIC DNA]</scope>
    <source>
        <strain evidence="2">CM1030</strain>
        <tissue evidence="2">Blood</tissue>
    </source>
</reference>
<evidence type="ECO:0000313" key="3">
    <source>
        <dbReference type="Proteomes" id="UP001529510"/>
    </source>
</evidence>
<feature type="non-terminal residue" evidence="2">
    <location>
        <position position="1"/>
    </location>
</feature>
<dbReference type="EMBL" id="JAMKFB020000015">
    <property type="protein sequence ID" value="KAL0175081.1"/>
    <property type="molecule type" value="Genomic_DNA"/>
</dbReference>
<dbReference type="Pfam" id="PF18385">
    <property type="entry name" value="Tiam_CC_Ex"/>
    <property type="match status" value="1"/>
</dbReference>
<organism evidence="2 3">
    <name type="scientific">Cirrhinus mrigala</name>
    <name type="common">Mrigala</name>
    <dbReference type="NCBI Taxonomy" id="683832"/>
    <lineage>
        <taxon>Eukaryota</taxon>
        <taxon>Metazoa</taxon>
        <taxon>Chordata</taxon>
        <taxon>Craniata</taxon>
        <taxon>Vertebrata</taxon>
        <taxon>Euteleostomi</taxon>
        <taxon>Actinopterygii</taxon>
        <taxon>Neopterygii</taxon>
        <taxon>Teleostei</taxon>
        <taxon>Ostariophysi</taxon>
        <taxon>Cypriniformes</taxon>
        <taxon>Cyprinidae</taxon>
        <taxon>Labeoninae</taxon>
        <taxon>Labeonini</taxon>
        <taxon>Cirrhinus</taxon>
    </lineage>
</organism>
<protein>
    <recommendedName>
        <fullName evidence="1">TIAM1 CC-Ex domain-containing protein</fullName>
    </recommendedName>
</protein>
<dbReference type="InterPro" id="IPR040655">
    <property type="entry name" value="TIAM1_CC-Ex"/>
</dbReference>
<feature type="domain" description="TIAM1 CC-Ex" evidence="1">
    <location>
        <begin position="1"/>
        <end position="22"/>
    </location>
</feature>
<gene>
    <name evidence="2" type="ORF">M9458_031049</name>
</gene>
<keyword evidence="3" id="KW-1185">Reference proteome</keyword>
<dbReference type="Gene3D" id="6.10.140.680">
    <property type="match status" value="1"/>
</dbReference>
<sequence length="55" mass="6843">IFLWEQNLEQFHMDLFRFRCYLFPTPNACWLSPPVPPNWPWADWAFFQSLPSMHW</sequence>
<proteinExistence type="predicted"/>
<accession>A0ABD0PQX5</accession>
<dbReference type="AlphaFoldDB" id="A0ABD0PQX5"/>